<comment type="caution">
    <text evidence="2">The sequence shown here is derived from an EMBL/GenBank/DDBJ whole genome shotgun (WGS) entry which is preliminary data.</text>
</comment>
<gene>
    <name evidence="2" type="ORF">K0M31_007331</name>
</gene>
<sequence>MTTSALHLKPAGCKRRVGLRMGNITRARLKKDGETPNEQRHEARHEVCGTLVRAIKGGLCGGMTVNCIRGMCVQMKARNSRDNFPVSSCPSTSVRRVQQDHTGPTDALF</sequence>
<protein>
    <submittedName>
        <fullName evidence="2">Uncharacterized protein</fullName>
    </submittedName>
</protein>
<dbReference type="AlphaFoldDB" id="A0AA40KVP8"/>
<proteinExistence type="predicted"/>
<dbReference type="Proteomes" id="UP001177670">
    <property type="component" value="Unassembled WGS sequence"/>
</dbReference>
<feature type="compositionally biased region" description="Polar residues" evidence="1">
    <location>
        <begin position="85"/>
        <end position="102"/>
    </location>
</feature>
<feature type="region of interest" description="Disordered" evidence="1">
    <location>
        <begin position="81"/>
        <end position="109"/>
    </location>
</feature>
<evidence type="ECO:0000256" key="1">
    <source>
        <dbReference type="SAM" id="MobiDB-lite"/>
    </source>
</evidence>
<reference evidence="2" key="1">
    <citation type="submission" date="2021-10" db="EMBL/GenBank/DDBJ databases">
        <title>Melipona bicolor Genome sequencing and assembly.</title>
        <authorList>
            <person name="Araujo N.S."/>
            <person name="Arias M.C."/>
        </authorList>
    </citation>
    <scope>NUCLEOTIDE SEQUENCE</scope>
    <source>
        <strain evidence="2">USP_2M_L1-L4_2017</strain>
        <tissue evidence="2">Whole body</tissue>
    </source>
</reference>
<evidence type="ECO:0000313" key="3">
    <source>
        <dbReference type="Proteomes" id="UP001177670"/>
    </source>
</evidence>
<dbReference type="EMBL" id="JAHYIQ010000002">
    <property type="protein sequence ID" value="KAK1134549.1"/>
    <property type="molecule type" value="Genomic_DNA"/>
</dbReference>
<keyword evidence="3" id="KW-1185">Reference proteome</keyword>
<name>A0AA40KVP8_9HYME</name>
<accession>A0AA40KVP8</accession>
<organism evidence="2 3">
    <name type="scientific">Melipona bicolor</name>
    <dbReference type="NCBI Taxonomy" id="60889"/>
    <lineage>
        <taxon>Eukaryota</taxon>
        <taxon>Metazoa</taxon>
        <taxon>Ecdysozoa</taxon>
        <taxon>Arthropoda</taxon>
        <taxon>Hexapoda</taxon>
        <taxon>Insecta</taxon>
        <taxon>Pterygota</taxon>
        <taxon>Neoptera</taxon>
        <taxon>Endopterygota</taxon>
        <taxon>Hymenoptera</taxon>
        <taxon>Apocrita</taxon>
        <taxon>Aculeata</taxon>
        <taxon>Apoidea</taxon>
        <taxon>Anthophila</taxon>
        <taxon>Apidae</taxon>
        <taxon>Melipona</taxon>
    </lineage>
</organism>
<evidence type="ECO:0000313" key="2">
    <source>
        <dbReference type="EMBL" id="KAK1134549.1"/>
    </source>
</evidence>